<name>A0A834J9K0_VESGE</name>
<keyword evidence="1" id="KW-1133">Transmembrane helix</keyword>
<dbReference type="AlphaFoldDB" id="A0A834J9K0"/>
<accession>A0A834J9K0</accession>
<evidence type="ECO:0000313" key="3">
    <source>
        <dbReference type="Proteomes" id="UP000617340"/>
    </source>
</evidence>
<gene>
    <name evidence="2" type="ORF">HZH68_014083</name>
</gene>
<keyword evidence="1" id="KW-0472">Membrane</keyword>
<feature type="transmembrane region" description="Helical" evidence="1">
    <location>
        <begin position="97"/>
        <end position="119"/>
    </location>
</feature>
<evidence type="ECO:0000313" key="2">
    <source>
        <dbReference type="EMBL" id="KAF7384471.1"/>
    </source>
</evidence>
<dbReference type="Proteomes" id="UP000617340">
    <property type="component" value="Unassembled WGS sequence"/>
</dbReference>
<organism evidence="2 3">
    <name type="scientific">Vespula germanica</name>
    <name type="common">German yellow jacket</name>
    <name type="synonym">Paravespula germanica</name>
    <dbReference type="NCBI Taxonomy" id="30212"/>
    <lineage>
        <taxon>Eukaryota</taxon>
        <taxon>Metazoa</taxon>
        <taxon>Ecdysozoa</taxon>
        <taxon>Arthropoda</taxon>
        <taxon>Hexapoda</taxon>
        <taxon>Insecta</taxon>
        <taxon>Pterygota</taxon>
        <taxon>Neoptera</taxon>
        <taxon>Endopterygota</taxon>
        <taxon>Hymenoptera</taxon>
        <taxon>Apocrita</taxon>
        <taxon>Aculeata</taxon>
        <taxon>Vespoidea</taxon>
        <taxon>Vespidae</taxon>
        <taxon>Vespinae</taxon>
        <taxon>Vespula</taxon>
    </lineage>
</organism>
<protein>
    <submittedName>
        <fullName evidence="2">Uncharacterized protein</fullName>
    </submittedName>
</protein>
<sequence>MPVTRVPTVFHPDGGGCDVNDEINHSKLSSDQWYQSELNCDTITTTTTVTTTIATTVKSNIATSAAAATTTTTTTTACSRAIGAQSRKRNHYAFVTFLRINMTAVIIGIIGVFVVQFAGTLGISNKEILDSSQINNAFRVLIFGLNPAADETLNALSTFR</sequence>
<keyword evidence="3" id="KW-1185">Reference proteome</keyword>
<keyword evidence="1" id="KW-0812">Transmembrane</keyword>
<reference evidence="2" key="1">
    <citation type="journal article" date="2020" name="G3 (Bethesda)">
        <title>High-Quality Assemblies for Three Invasive Social Wasps from the &lt;i&gt;Vespula&lt;/i&gt; Genus.</title>
        <authorList>
            <person name="Harrop T.W.R."/>
            <person name="Guhlin J."/>
            <person name="McLaughlin G.M."/>
            <person name="Permina E."/>
            <person name="Stockwell P."/>
            <person name="Gilligan J."/>
            <person name="Le Lec M.F."/>
            <person name="Gruber M.A.M."/>
            <person name="Quinn O."/>
            <person name="Lovegrove M."/>
            <person name="Duncan E.J."/>
            <person name="Remnant E.J."/>
            <person name="Van Eeckhoven J."/>
            <person name="Graham B."/>
            <person name="Knapp R.A."/>
            <person name="Langford K.W."/>
            <person name="Kronenberg Z."/>
            <person name="Press M.O."/>
            <person name="Eacker S.M."/>
            <person name="Wilson-Rankin E.E."/>
            <person name="Purcell J."/>
            <person name="Lester P.J."/>
            <person name="Dearden P.K."/>
        </authorList>
    </citation>
    <scope>NUCLEOTIDE SEQUENCE</scope>
    <source>
        <strain evidence="2">Linc-1</strain>
    </source>
</reference>
<comment type="caution">
    <text evidence="2">The sequence shown here is derived from an EMBL/GenBank/DDBJ whole genome shotgun (WGS) entry which is preliminary data.</text>
</comment>
<dbReference type="EMBL" id="JACSDZ010000017">
    <property type="protein sequence ID" value="KAF7384471.1"/>
    <property type="molecule type" value="Genomic_DNA"/>
</dbReference>
<proteinExistence type="predicted"/>
<evidence type="ECO:0000256" key="1">
    <source>
        <dbReference type="SAM" id="Phobius"/>
    </source>
</evidence>